<dbReference type="Pfam" id="PF00782">
    <property type="entry name" value="DSPc"/>
    <property type="match status" value="1"/>
</dbReference>
<feature type="compositionally biased region" description="Polar residues" evidence="3">
    <location>
        <begin position="343"/>
        <end position="354"/>
    </location>
</feature>
<dbReference type="InterPro" id="IPR020422">
    <property type="entry name" value="TYR_PHOSPHATASE_DUAL_dom"/>
</dbReference>
<dbReference type="GO" id="GO:0004651">
    <property type="term" value="F:polynucleotide 5'-phosphatase activity"/>
    <property type="evidence" value="ECO:0007669"/>
    <property type="project" value="TreeGrafter"/>
</dbReference>
<gene>
    <name evidence="6" type="ORF">g.41141</name>
</gene>
<organism evidence="6">
    <name type="scientific">Homalodisca liturata</name>
    <dbReference type="NCBI Taxonomy" id="320908"/>
    <lineage>
        <taxon>Eukaryota</taxon>
        <taxon>Metazoa</taxon>
        <taxon>Ecdysozoa</taxon>
        <taxon>Arthropoda</taxon>
        <taxon>Hexapoda</taxon>
        <taxon>Insecta</taxon>
        <taxon>Pterygota</taxon>
        <taxon>Neoptera</taxon>
        <taxon>Paraneoptera</taxon>
        <taxon>Hemiptera</taxon>
        <taxon>Auchenorrhyncha</taxon>
        <taxon>Membracoidea</taxon>
        <taxon>Cicadellidae</taxon>
        <taxon>Cicadellinae</taxon>
        <taxon>Proconiini</taxon>
        <taxon>Homalodisca</taxon>
    </lineage>
</organism>
<keyword evidence="2" id="KW-0904">Protein phosphatase</keyword>
<feature type="compositionally biased region" description="Basic residues" evidence="3">
    <location>
        <begin position="329"/>
        <end position="342"/>
    </location>
</feature>
<dbReference type="Gene3D" id="3.90.190.10">
    <property type="entry name" value="Protein tyrosine phosphatase superfamily"/>
    <property type="match status" value="1"/>
</dbReference>
<evidence type="ECO:0000259" key="5">
    <source>
        <dbReference type="PROSITE" id="PS50056"/>
    </source>
</evidence>
<proteinExistence type="predicted"/>
<dbReference type="PROSITE" id="PS00383">
    <property type="entry name" value="TYR_PHOSPHATASE_1"/>
    <property type="match status" value="1"/>
</dbReference>
<dbReference type="InterPro" id="IPR016130">
    <property type="entry name" value="Tyr_Pase_AS"/>
</dbReference>
<dbReference type="InterPro" id="IPR051029">
    <property type="entry name" value="mRNA_Capping_Enz/RNA_Phosphat"/>
</dbReference>
<keyword evidence="1" id="KW-0378">Hydrolase</keyword>
<dbReference type="GO" id="GO:0004721">
    <property type="term" value="F:phosphoprotein phosphatase activity"/>
    <property type="evidence" value="ECO:0007669"/>
    <property type="project" value="UniProtKB-KW"/>
</dbReference>
<feature type="region of interest" description="Disordered" evidence="3">
    <location>
        <begin position="554"/>
        <end position="580"/>
    </location>
</feature>
<feature type="region of interest" description="Disordered" evidence="3">
    <location>
        <begin position="328"/>
        <end position="355"/>
    </location>
</feature>
<dbReference type="SMART" id="SM00195">
    <property type="entry name" value="DSPc"/>
    <property type="match status" value="1"/>
</dbReference>
<feature type="domain" description="Tyrosine-protein phosphatase" evidence="4">
    <location>
        <begin position="34"/>
        <end position="181"/>
    </location>
</feature>
<dbReference type="InterPro" id="IPR000340">
    <property type="entry name" value="Dual-sp_phosphatase_cat-dom"/>
</dbReference>
<evidence type="ECO:0000256" key="3">
    <source>
        <dbReference type="SAM" id="MobiDB-lite"/>
    </source>
</evidence>
<feature type="domain" description="Tyrosine specific protein phosphatases" evidence="5">
    <location>
        <begin position="100"/>
        <end position="170"/>
    </location>
</feature>
<dbReference type="PANTHER" id="PTHR10367">
    <property type="entry name" value="MRNA-CAPPING ENZYME"/>
    <property type="match status" value="1"/>
</dbReference>
<dbReference type="InterPro" id="IPR029021">
    <property type="entry name" value="Prot-tyrosine_phosphatase-like"/>
</dbReference>
<dbReference type="SMART" id="SM00404">
    <property type="entry name" value="PTPc_motif"/>
    <property type="match status" value="1"/>
</dbReference>
<dbReference type="PANTHER" id="PTHR10367:SF9">
    <property type="entry name" value="DUAL-SPECIFICITY PHOSPHATASE 11 (RNA_RNP COMPLEX 1-INTERACTING)"/>
    <property type="match status" value="1"/>
</dbReference>
<sequence length="580" mass="66811">MGKSGIPDRWRNYKPMGSVIPGTRFLACKVPLKEALLRSLPLDERFGPDDLKKAFPNIGLLIDLTNTDRYYVKTEFTRENIEYEKILCPGHVLPPNSIVKRFSDVVNNFIETHQEDPEAVIAVHCTHGVNRTGYFICRYMIENMNIPPDDALLHFQGARGHEVERQNYVKDLKNGCNGGSEKDLKNVNQRFVKRKRDSGFYSGMYPDKPSYNTHKIWRSNDSEPETFKRITSGNYAMDRDQIVYERDASRNRMSCDQVRDNSSNRWRIKDKRNGYNPNTYSNAYEHYQPPQHQRVLPNGGRNVESDSRGDWGEVRESQKVLYRYGQKPSRPKFQKHKFRSAHQNRVSNEGSLANSDLPGSWIEEKRLRLSDSTPLRNEDLIQEGHFKNQQSLSKLHLNSRPYENKAFNGGIDLFANPAGPMEMERHRGTADITPSVVDQSRSNRQHPTHNVLPDPDNRQGKFPHPYVPKPNHGHNKSHGQPPVLQEFDQRPGPSHPHGFIGPGPGRKTHYRNAEALKDGQHQQTLPYYTSNRTVYNAQNHFPNSAARNVELTQGLPRNAPETVRDPVARNARGFRRSRRR</sequence>
<dbReference type="PROSITE" id="PS50054">
    <property type="entry name" value="TYR_PHOSPHATASE_DUAL"/>
    <property type="match status" value="1"/>
</dbReference>
<dbReference type="EMBL" id="GECU01018297">
    <property type="protein sequence ID" value="JAS89409.1"/>
    <property type="molecule type" value="Transcribed_RNA"/>
</dbReference>
<dbReference type="SUPFAM" id="SSF52799">
    <property type="entry name" value="(Phosphotyrosine protein) phosphatases II"/>
    <property type="match status" value="1"/>
</dbReference>
<evidence type="ECO:0000259" key="4">
    <source>
        <dbReference type="PROSITE" id="PS50054"/>
    </source>
</evidence>
<evidence type="ECO:0000313" key="6">
    <source>
        <dbReference type="EMBL" id="JAS89409.1"/>
    </source>
</evidence>
<evidence type="ECO:0000256" key="2">
    <source>
        <dbReference type="ARBA" id="ARBA00022912"/>
    </source>
</evidence>
<reference evidence="6" key="1">
    <citation type="submission" date="2015-11" db="EMBL/GenBank/DDBJ databases">
        <title>De novo transcriptome assembly of four potential Pierce s Disease insect vectors from Arizona vineyards.</title>
        <authorList>
            <person name="Tassone E.E."/>
        </authorList>
    </citation>
    <scope>NUCLEOTIDE SEQUENCE</scope>
</reference>
<dbReference type="InterPro" id="IPR003595">
    <property type="entry name" value="Tyr_Pase_cat"/>
</dbReference>
<dbReference type="InterPro" id="IPR000387">
    <property type="entry name" value="Tyr_Pase_dom"/>
</dbReference>
<protein>
    <submittedName>
        <fullName evidence="6">Uncharacterized protein</fullName>
    </submittedName>
</protein>
<name>A0A1B6IR68_9HEMI</name>
<feature type="region of interest" description="Disordered" evidence="3">
    <location>
        <begin position="290"/>
        <end position="310"/>
    </location>
</feature>
<dbReference type="AlphaFoldDB" id="A0A1B6IR68"/>
<evidence type="ECO:0000256" key="1">
    <source>
        <dbReference type="ARBA" id="ARBA00022801"/>
    </source>
</evidence>
<dbReference type="PROSITE" id="PS50056">
    <property type="entry name" value="TYR_PHOSPHATASE_2"/>
    <property type="match status" value="1"/>
</dbReference>
<feature type="region of interest" description="Disordered" evidence="3">
    <location>
        <begin position="435"/>
        <end position="508"/>
    </location>
</feature>
<accession>A0A1B6IR68</accession>